<name>A0A4Y2GRF0_ARAVE</name>
<comment type="caution">
    <text evidence="1">The sequence shown here is derived from an EMBL/GenBank/DDBJ whole genome shotgun (WGS) entry which is preliminary data.</text>
</comment>
<proteinExistence type="predicted"/>
<gene>
    <name evidence="1" type="ORF">AVEN_55972_1</name>
</gene>
<evidence type="ECO:0000313" key="2">
    <source>
        <dbReference type="Proteomes" id="UP000499080"/>
    </source>
</evidence>
<dbReference type="EMBL" id="BGPR01001485">
    <property type="protein sequence ID" value="GBM55088.1"/>
    <property type="molecule type" value="Genomic_DNA"/>
</dbReference>
<evidence type="ECO:0000313" key="1">
    <source>
        <dbReference type="EMBL" id="GBM55088.1"/>
    </source>
</evidence>
<keyword evidence="2" id="KW-1185">Reference proteome</keyword>
<protein>
    <submittedName>
        <fullName evidence="1">Uncharacterized protein</fullName>
    </submittedName>
</protein>
<reference evidence="1 2" key="1">
    <citation type="journal article" date="2019" name="Sci. Rep.">
        <title>Orb-weaving spider Araneus ventricosus genome elucidates the spidroin gene catalogue.</title>
        <authorList>
            <person name="Kono N."/>
            <person name="Nakamura H."/>
            <person name="Ohtoshi R."/>
            <person name="Moran D.A.P."/>
            <person name="Shinohara A."/>
            <person name="Yoshida Y."/>
            <person name="Fujiwara M."/>
            <person name="Mori M."/>
            <person name="Tomita M."/>
            <person name="Arakawa K."/>
        </authorList>
    </citation>
    <scope>NUCLEOTIDE SEQUENCE [LARGE SCALE GENOMIC DNA]</scope>
</reference>
<accession>A0A4Y2GRF0</accession>
<organism evidence="1 2">
    <name type="scientific">Araneus ventricosus</name>
    <name type="common">Orbweaver spider</name>
    <name type="synonym">Epeira ventricosa</name>
    <dbReference type="NCBI Taxonomy" id="182803"/>
    <lineage>
        <taxon>Eukaryota</taxon>
        <taxon>Metazoa</taxon>
        <taxon>Ecdysozoa</taxon>
        <taxon>Arthropoda</taxon>
        <taxon>Chelicerata</taxon>
        <taxon>Arachnida</taxon>
        <taxon>Araneae</taxon>
        <taxon>Araneomorphae</taxon>
        <taxon>Entelegynae</taxon>
        <taxon>Araneoidea</taxon>
        <taxon>Araneidae</taxon>
        <taxon>Araneus</taxon>
    </lineage>
</organism>
<sequence>MNNKEEISVQNRFHTANELPQIVTEIKLQCTIAPDLVQYDHPSRGPHIASCTQHSRRPKVTCHHECSVHPIIGCPLDRQRQDPPR</sequence>
<dbReference type="Proteomes" id="UP000499080">
    <property type="component" value="Unassembled WGS sequence"/>
</dbReference>
<dbReference type="AlphaFoldDB" id="A0A4Y2GRF0"/>